<feature type="chain" id="PRO_5045795405" evidence="1">
    <location>
        <begin position="21"/>
        <end position="199"/>
    </location>
</feature>
<dbReference type="RefSeq" id="XP_066638068.1">
    <property type="nucleotide sequence ID" value="XM_066772789.1"/>
</dbReference>
<evidence type="ECO:0000313" key="2">
    <source>
        <dbReference type="EMBL" id="KAL0265328.1"/>
    </source>
</evidence>
<comment type="caution">
    <text evidence="2">The sequence shown here is derived from an EMBL/GenBank/DDBJ whole genome shotgun (WGS) entry which is preliminary data.</text>
</comment>
<dbReference type="Proteomes" id="UP001430584">
    <property type="component" value="Unassembled WGS sequence"/>
</dbReference>
<evidence type="ECO:0000256" key="1">
    <source>
        <dbReference type="SAM" id="SignalP"/>
    </source>
</evidence>
<dbReference type="EMBL" id="JAJVCZ030000001">
    <property type="protein sequence ID" value="KAL0265328.1"/>
    <property type="molecule type" value="Genomic_DNA"/>
</dbReference>
<feature type="signal peptide" evidence="1">
    <location>
        <begin position="1"/>
        <end position="20"/>
    </location>
</feature>
<proteinExistence type="predicted"/>
<name>A0ABR3CWR9_9PEZI</name>
<sequence length="199" mass="20898">MRSPIRFACLGLLAVGLTSALPFEAIDSQSNGARAPAKSRSYAVINVDGTSNIDGAGNAHELQRRAPAKSYSVVNVDGGSPTTSEAAPSVTLTTTIDKPTTVSPTETVVYTKDTTLVVTETQTPEPSVTRTVIYTTTIFASPTATETKPTNTTVPVSVVTLPPSVVTVTATQSDTTSYYDDGMWHTSYAVKVYTTVTPS</sequence>
<evidence type="ECO:0000313" key="3">
    <source>
        <dbReference type="Proteomes" id="UP001430584"/>
    </source>
</evidence>
<gene>
    <name evidence="2" type="ORF">SLS55_001293</name>
</gene>
<dbReference type="GeneID" id="92005378"/>
<organism evidence="2 3">
    <name type="scientific">Diplodia seriata</name>
    <dbReference type="NCBI Taxonomy" id="420778"/>
    <lineage>
        <taxon>Eukaryota</taxon>
        <taxon>Fungi</taxon>
        <taxon>Dikarya</taxon>
        <taxon>Ascomycota</taxon>
        <taxon>Pezizomycotina</taxon>
        <taxon>Dothideomycetes</taxon>
        <taxon>Dothideomycetes incertae sedis</taxon>
        <taxon>Botryosphaeriales</taxon>
        <taxon>Botryosphaeriaceae</taxon>
        <taxon>Diplodia</taxon>
    </lineage>
</organism>
<accession>A0ABR3CWR9</accession>
<protein>
    <submittedName>
        <fullName evidence="2">Uncharacterized protein</fullName>
    </submittedName>
</protein>
<reference evidence="2 3" key="1">
    <citation type="submission" date="2024-02" db="EMBL/GenBank/DDBJ databases">
        <title>De novo assembly and annotation of 12 fungi associated with fruit tree decline syndrome in Ontario, Canada.</title>
        <authorList>
            <person name="Sulman M."/>
            <person name="Ellouze W."/>
            <person name="Ilyukhin E."/>
        </authorList>
    </citation>
    <scope>NUCLEOTIDE SEQUENCE [LARGE SCALE GENOMIC DNA]</scope>
    <source>
        <strain evidence="2 3">FDS-637</strain>
    </source>
</reference>
<keyword evidence="3" id="KW-1185">Reference proteome</keyword>
<keyword evidence="1" id="KW-0732">Signal</keyword>